<accession>H8G7F5</accession>
<dbReference type="Proteomes" id="UP000004705">
    <property type="component" value="Chromosome"/>
</dbReference>
<evidence type="ECO:0000313" key="2">
    <source>
        <dbReference type="EMBL" id="EHY89350.1"/>
    </source>
</evidence>
<dbReference type="RefSeq" id="WP_005441883.1">
    <property type="nucleotide sequence ID" value="NZ_CM001466.1"/>
</dbReference>
<keyword evidence="3" id="KW-1185">Reference proteome</keyword>
<evidence type="ECO:0000313" key="3">
    <source>
        <dbReference type="Proteomes" id="UP000004705"/>
    </source>
</evidence>
<name>H8G7F5_9PSEU</name>
<dbReference type="AlphaFoldDB" id="H8G7F5"/>
<proteinExistence type="predicted"/>
<evidence type="ECO:0000256" key="1">
    <source>
        <dbReference type="SAM" id="Coils"/>
    </source>
</evidence>
<keyword evidence="1" id="KW-0175">Coiled coil</keyword>
<protein>
    <submittedName>
        <fullName evidence="2">Uncharacterized protein</fullName>
    </submittedName>
</protein>
<feature type="coiled-coil region" evidence="1">
    <location>
        <begin position="26"/>
        <end position="60"/>
    </location>
</feature>
<sequence>MPDEPTAAVRYKEIMSGARRSADDVREWERRRVEELESRIAEAQARVERLAEQETTVQERTHRWWRMACDNVERLSWIEPGELPPPISSARGAHLDQHVEEVRNAYRELKDAVAALGWRARR</sequence>
<reference evidence="2 3" key="1">
    <citation type="journal article" date="2012" name="Stand. Genomic Sci.">
        <title>Genome sequence of the soil bacterium Saccharomonospora azurea type strain (NA-128(T)).</title>
        <authorList>
            <person name="Klenk H.P."/>
            <person name="Held B."/>
            <person name="Lucas S."/>
            <person name="Lapidus A."/>
            <person name="Copeland A."/>
            <person name="Hammon N."/>
            <person name="Pitluck S."/>
            <person name="Goodwin L.A."/>
            <person name="Han C."/>
            <person name="Tapia R."/>
            <person name="Brambilla E.M."/>
            <person name="Potter G."/>
            <person name="Land M."/>
            <person name="Ivanova N."/>
            <person name="Rohde M."/>
            <person name="Goker M."/>
            <person name="Detter J.C."/>
            <person name="Kyrpides N.C."/>
            <person name="Woyke T."/>
        </authorList>
    </citation>
    <scope>NUCLEOTIDE SEQUENCE [LARGE SCALE GENOMIC DNA]</scope>
    <source>
        <strain evidence="2 3">NA-128</strain>
    </source>
</reference>
<gene>
    <name evidence="2" type="ORF">SacazDRAFT_02447</name>
</gene>
<dbReference type="EMBL" id="CM001466">
    <property type="protein sequence ID" value="EHY89350.1"/>
    <property type="molecule type" value="Genomic_DNA"/>
</dbReference>
<dbReference type="HOGENOM" id="CLU_2013949_0_0_11"/>
<dbReference type="OrthoDB" id="3626740at2"/>
<organism evidence="2 3">
    <name type="scientific">Saccharomonospora azurea NA-128</name>
    <dbReference type="NCBI Taxonomy" id="882081"/>
    <lineage>
        <taxon>Bacteria</taxon>
        <taxon>Bacillati</taxon>
        <taxon>Actinomycetota</taxon>
        <taxon>Actinomycetes</taxon>
        <taxon>Pseudonocardiales</taxon>
        <taxon>Pseudonocardiaceae</taxon>
        <taxon>Saccharomonospora</taxon>
    </lineage>
</organism>